<gene>
    <name evidence="12" type="ORF">HH215_33905</name>
</gene>
<evidence type="ECO:0000256" key="4">
    <source>
        <dbReference type="ARBA" id="ARBA00022475"/>
    </source>
</evidence>
<dbReference type="EMBL" id="CP051680">
    <property type="protein sequence ID" value="QJD87693.1"/>
    <property type="molecule type" value="Genomic_DNA"/>
</dbReference>
<dbReference type="Gene3D" id="3.40.50.300">
    <property type="entry name" value="P-loop containing nucleotide triphosphate hydrolases"/>
    <property type="match status" value="2"/>
</dbReference>
<dbReference type="GO" id="GO:0005524">
    <property type="term" value="F:ATP binding"/>
    <property type="evidence" value="ECO:0007669"/>
    <property type="project" value="UniProtKB-KW"/>
</dbReference>
<dbReference type="PROSITE" id="PS00211">
    <property type="entry name" value="ABC_TRANSPORTER_1"/>
    <property type="match status" value="1"/>
</dbReference>
<evidence type="ECO:0000256" key="1">
    <source>
        <dbReference type="ARBA" id="ARBA00004202"/>
    </source>
</evidence>
<keyword evidence="5" id="KW-0762">Sugar transport</keyword>
<feature type="domain" description="ABC transporter" evidence="11">
    <location>
        <begin position="243"/>
        <end position="494"/>
    </location>
</feature>
<dbReference type="KEGG" id="cheb:HH215_33905"/>
<keyword evidence="7" id="KW-0547">Nucleotide-binding</keyword>
<proteinExistence type="predicted"/>
<dbReference type="InterPro" id="IPR050107">
    <property type="entry name" value="ABC_carbohydrate_import_ATPase"/>
</dbReference>
<dbReference type="InterPro" id="IPR027417">
    <property type="entry name" value="P-loop_NTPase"/>
</dbReference>
<dbReference type="AlphaFoldDB" id="A0A7Z2VQP2"/>
<evidence type="ECO:0000256" key="5">
    <source>
        <dbReference type="ARBA" id="ARBA00022597"/>
    </source>
</evidence>
<evidence type="ECO:0000256" key="3">
    <source>
        <dbReference type="ARBA" id="ARBA00022448"/>
    </source>
</evidence>
<evidence type="ECO:0000256" key="6">
    <source>
        <dbReference type="ARBA" id="ARBA00022737"/>
    </source>
</evidence>
<evidence type="ECO:0000256" key="2">
    <source>
        <dbReference type="ARBA" id="ARBA00004533"/>
    </source>
</evidence>
<dbReference type="FunFam" id="3.40.50.300:FF:000126">
    <property type="entry name" value="Galactose/methyl galactoside import ATP-binding protein MglA"/>
    <property type="match status" value="1"/>
</dbReference>
<organism evidence="12 13">
    <name type="scientific">Cohnella herbarum</name>
    <dbReference type="NCBI Taxonomy" id="2728023"/>
    <lineage>
        <taxon>Bacteria</taxon>
        <taxon>Bacillati</taxon>
        <taxon>Bacillota</taxon>
        <taxon>Bacilli</taxon>
        <taxon>Bacillales</taxon>
        <taxon>Paenibacillaceae</taxon>
        <taxon>Cohnella</taxon>
    </lineage>
</organism>
<keyword evidence="4" id="KW-1003">Cell membrane</keyword>
<dbReference type="FunFam" id="3.40.50.300:FF:000127">
    <property type="entry name" value="Ribose import ATP-binding protein RbsA"/>
    <property type="match status" value="1"/>
</dbReference>
<evidence type="ECO:0000259" key="11">
    <source>
        <dbReference type="PROSITE" id="PS50893"/>
    </source>
</evidence>
<keyword evidence="6" id="KW-0677">Repeat</keyword>
<dbReference type="Proteomes" id="UP000502248">
    <property type="component" value="Chromosome"/>
</dbReference>
<dbReference type="PANTHER" id="PTHR43790:SF9">
    <property type="entry name" value="GALACTOFURANOSE TRANSPORTER ATP-BINDING PROTEIN YTFR"/>
    <property type="match status" value="1"/>
</dbReference>
<dbReference type="SMART" id="SM00382">
    <property type="entry name" value="AAA"/>
    <property type="match status" value="2"/>
</dbReference>
<reference evidence="12 13" key="1">
    <citation type="submission" date="2020-04" db="EMBL/GenBank/DDBJ databases">
        <title>Genome sequencing of novel species.</title>
        <authorList>
            <person name="Heo J."/>
            <person name="Kim S.-J."/>
            <person name="Kim J.-S."/>
            <person name="Hong S.-B."/>
            <person name="Kwon S.-W."/>
        </authorList>
    </citation>
    <scope>NUCLEOTIDE SEQUENCE [LARGE SCALE GENOMIC DNA]</scope>
    <source>
        <strain evidence="12 13">MFER-1</strain>
    </source>
</reference>
<name>A0A7Z2VQP2_9BACL</name>
<dbReference type="RefSeq" id="WP_169283935.1">
    <property type="nucleotide sequence ID" value="NZ_CP051680.1"/>
</dbReference>
<evidence type="ECO:0000313" key="13">
    <source>
        <dbReference type="Proteomes" id="UP000502248"/>
    </source>
</evidence>
<evidence type="ECO:0000256" key="9">
    <source>
        <dbReference type="ARBA" id="ARBA00022967"/>
    </source>
</evidence>
<dbReference type="InterPro" id="IPR003593">
    <property type="entry name" value="AAA+_ATPase"/>
</dbReference>
<feature type="domain" description="ABC transporter" evidence="11">
    <location>
        <begin position="8"/>
        <end position="244"/>
    </location>
</feature>
<evidence type="ECO:0000256" key="7">
    <source>
        <dbReference type="ARBA" id="ARBA00022741"/>
    </source>
</evidence>
<accession>A0A7Z2VQP2</accession>
<dbReference type="CDD" id="cd03215">
    <property type="entry name" value="ABC_Carb_Monos_II"/>
    <property type="match status" value="1"/>
</dbReference>
<dbReference type="InterPro" id="IPR003439">
    <property type="entry name" value="ABC_transporter-like_ATP-bd"/>
</dbReference>
<keyword evidence="8 12" id="KW-0067">ATP-binding</keyword>
<keyword evidence="10" id="KW-0472">Membrane</keyword>
<keyword evidence="13" id="KW-1185">Reference proteome</keyword>
<dbReference type="InterPro" id="IPR017871">
    <property type="entry name" value="ABC_transporter-like_CS"/>
</dbReference>
<dbReference type="PROSITE" id="PS50893">
    <property type="entry name" value="ABC_TRANSPORTER_2"/>
    <property type="match status" value="2"/>
</dbReference>
<dbReference type="Pfam" id="PF00005">
    <property type="entry name" value="ABC_tran"/>
    <property type="match status" value="2"/>
</dbReference>
<evidence type="ECO:0000256" key="10">
    <source>
        <dbReference type="ARBA" id="ARBA00023136"/>
    </source>
</evidence>
<dbReference type="GO" id="GO:0005886">
    <property type="term" value="C:plasma membrane"/>
    <property type="evidence" value="ECO:0007669"/>
    <property type="project" value="UniProtKB-SubCell"/>
</dbReference>
<dbReference type="GO" id="GO:0015749">
    <property type="term" value="P:monosaccharide transmembrane transport"/>
    <property type="evidence" value="ECO:0007669"/>
    <property type="project" value="UniProtKB-ARBA"/>
</dbReference>
<evidence type="ECO:0000313" key="12">
    <source>
        <dbReference type="EMBL" id="QJD87693.1"/>
    </source>
</evidence>
<keyword evidence="3" id="KW-0813">Transport</keyword>
<evidence type="ECO:0000256" key="8">
    <source>
        <dbReference type="ARBA" id="ARBA00022840"/>
    </source>
</evidence>
<keyword evidence="9" id="KW-1278">Translocase</keyword>
<dbReference type="GO" id="GO:0016887">
    <property type="term" value="F:ATP hydrolysis activity"/>
    <property type="evidence" value="ECO:0007669"/>
    <property type="project" value="InterPro"/>
</dbReference>
<sequence>MGADLNVLEMNNISKTFPGVHALKNVNLAVKKGTVHALMGENGAGKSTLMKILIGMYTQYDGEIIFKGERLAHSNIKSAIDAGISMIHQELSYVPNMTVSENLFLGNEPKNRWGVVDRKKLREDTQSYLNLIGVKLDPGTLMKDLSVSERQMVEIAKAISYKSDVIIMDEPTSAISDREVERLFKIIEGLKMRGVAIIYISHKMDEIFRIADEFTVLRDGTFVGTQPIEGANIDQMIAMMVGRRLTDLFPRRTPEYGAAVLAVRNLTKRGVFENISFEVRKGEILGIAGLMGSGRTEVVNCIYGLDRSDSGEIRIRDSAATIRNPKDGMRQGIGLVSEDRKTLGLVLQLSVKENIMLPNFRLCTRYQIVSDAKEKTIADGIIKDLAIKTPTRDQKAGNLSGGNQQKIVIGKVLLGNPELLILDEPTRGIDIGAKSEIYKLISQLAEQGKAIIVVSSELPEIMGLSDRIVVLHEGKITGELTREEASEEKIMAHAFGK</sequence>
<dbReference type="SUPFAM" id="SSF52540">
    <property type="entry name" value="P-loop containing nucleoside triphosphate hydrolases"/>
    <property type="match status" value="2"/>
</dbReference>
<dbReference type="CDD" id="cd03216">
    <property type="entry name" value="ABC_Carb_Monos_I"/>
    <property type="match status" value="1"/>
</dbReference>
<dbReference type="PANTHER" id="PTHR43790">
    <property type="entry name" value="CARBOHYDRATE TRANSPORT ATP-BINDING PROTEIN MG119-RELATED"/>
    <property type="match status" value="1"/>
</dbReference>
<comment type="subcellular location">
    <subcellularLocation>
        <location evidence="2">Cell inner membrane</location>
    </subcellularLocation>
    <subcellularLocation>
        <location evidence="1">Cell membrane</location>
        <topology evidence="1">Peripheral membrane protein</topology>
    </subcellularLocation>
</comment>
<protein>
    <submittedName>
        <fullName evidence="12">Sugar ABC transporter ATP-binding protein</fullName>
    </submittedName>
</protein>